<evidence type="ECO:0000313" key="1">
    <source>
        <dbReference type="EnsemblMetazoa" id="RPRC012948-PA"/>
    </source>
</evidence>
<dbReference type="PANTHER" id="PTHR46113">
    <property type="entry name" value="SNAC DOMAIN-CONTAINING PROTEIN"/>
    <property type="match status" value="1"/>
</dbReference>
<dbReference type="HOGENOM" id="CLU_2064335_0_0_1"/>
<reference evidence="1" key="1">
    <citation type="submission" date="2015-05" db="UniProtKB">
        <authorList>
            <consortium name="EnsemblMetazoa"/>
        </authorList>
    </citation>
    <scope>IDENTIFICATION</scope>
</reference>
<sequence length="119" mass="14202">MVQNLETKHAKKKQLKRLEGKNIDFEGKDEPFRYQKNQDVFELFGFFDVTEYCSDSLRSHVNALKVVNDAVERGIVLIKKFNESVRDEQQKQYLLRMVEYHRKVVTNRTKEEIASYKID</sequence>
<dbReference type="VEuPathDB" id="VectorBase:RPRC012948"/>
<proteinExistence type="predicted"/>
<dbReference type="AlphaFoldDB" id="T1I9H6"/>
<evidence type="ECO:0000313" key="2">
    <source>
        <dbReference type="Proteomes" id="UP000015103"/>
    </source>
</evidence>
<accession>T1I9H6</accession>
<keyword evidence="2" id="KW-1185">Reference proteome</keyword>
<dbReference type="EnsemblMetazoa" id="RPRC012948-RA">
    <property type="protein sequence ID" value="RPRC012948-PA"/>
    <property type="gene ID" value="RPRC012948"/>
</dbReference>
<protein>
    <submittedName>
        <fullName evidence="1">Uncharacterized protein</fullName>
    </submittedName>
</protein>
<dbReference type="PANTHER" id="PTHR46113:SF1">
    <property type="entry name" value="PEPTIDASE M17 LEUCYL AMINOPEPTIDASE N-TERMINAL DOMAIN-CONTAINING PROTEIN"/>
    <property type="match status" value="1"/>
</dbReference>
<dbReference type="EMBL" id="ACPB03021921">
    <property type="status" value="NOT_ANNOTATED_CDS"/>
    <property type="molecule type" value="Genomic_DNA"/>
</dbReference>
<organism evidence="1 2">
    <name type="scientific">Rhodnius prolixus</name>
    <name type="common">Triatomid bug</name>
    <dbReference type="NCBI Taxonomy" id="13249"/>
    <lineage>
        <taxon>Eukaryota</taxon>
        <taxon>Metazoa</taxon>
        <taxon>Ecdysozoa</taxon>
        <taxon>Arthropoda</taxon>
        <taxon>Hexapoda</taxon>
        <taxon>Insecta</taxon>
        <taxon>Pterygota</taxon>
        <taxon>Neoptera</taxon>
        <taxon>Paraneoptera</taxon>
        <taxon>Hemiptera</taxon>
        <taxon>Heteroptera</taxon>
        <taxon>Panheteroptera</taxon>
        <taxon>Cimicomorpha</taxon>
        <taxon>Reduviidae</taxon>
        <taxon>Triatominae</taxon>
        <taxon>Rhodnius</taxon>
    </lineage>
</organism>
<dbReference type="InParanoid" id="T1I9H6"/>
<dbReference type="Proteomes" id="UP000015103">
    <property type="component" value="Unassembled WGS sequence"/>
</dbReference>
<name>T1I9H6_RHOPR</name>